<dbReference type="GeneTree" id="ENSGT00390000011620"/>
<dbReference type="InterPro" id="IPR003894">
    <property type="entry name" value="TAFH_NHR1"/>
</dbReference>
<dbReference type="Gene3D" id="1.10.20.10">
    <property type="entry name" value="Histone, subunit A"/>
    <property type="match status" value="1"/>
</dbReference>
<dbReference type="Ensembl" id="ENSATET00000020449.3">
    <property type="protein sequence ID" value="ENSATEP00000020103.1"/>
    <property type="gene ID" value="ENSATEG00000014024.3"/>
</dbReference>
<keyword evidence="3" id="KW-0805">Transcription regulation</keyword>
<keyword evidence="5" id="KW-0539">Nucleus</keyword>
<dbReference type="PANTHER" id="PTHR15138:SF22">
    <property type="entry name" value="TAFH DOMAIN-CONTAINING PROTEIN"/>
    <property type="match status" value="1"/>
</dbReference>
<evidence type="ECO:0000256" key="4">
    <source>
        <dbReference type="ARBA" id="ARBA00023163"/>
    </source>
</evidence>
<feature type="region of interest" description="Disordered" evidence="6">
    <location>
        <begin position="867"/>
        <end position="891"/>
    </location>
</feature>
<dbReference type="OMA" id="GKDEEHY"/>
<dbReference type="Pfam" id="PF07531">
    <property type="entry name" value="TAFH"/>
    <property type="match status" value="1"/>
</dbReference>
<feature type="compositionally biased region" description="Low complexity" evidence="6">
    <location>
        <begin position="616"/>
        <end position="626"/>
    </location>
</feature>
<dbReference type="Pfam" id="PF05236">
    <property type="entry name" value="TAF4"/>
    <property type="match status" value="1"/>
</dbReference>
<dbReference type="SUPFAM" id="SSF47113">
    <property type="entry name" value="Histone-fold"/>
    <property type="match status" value="1"/>
</dbReference>
<dbReference type="GeneID" id="113165727"/>
<keyword evidence="9" id="KW-1185">Reference proteome</keyword>
<reference evidence="8" key="1">
    <citation type="submission" date="2021-04" db="EMBL/GenBank/DDBJ databases">
        <authorList>
            <consortium name="Wellcome Sanger Institute Data Sharing"/>
        </authorList>
    </citation>
    <scope>NUCLEOTIDE SEQUENCE [LARGE SCALE GENOMIC DNA]</scope>
</reference>
<dbReference type="FunFam" id="1.10.20.10:FF:000015">
    <property type="entry name" value="Transcription initiation factor TFIID subunit 4B"/>
    <property type="match status" value="1"/>
</dbReference>
<keyword evidence="4" id="KW-0804">Transcription</keyword>
<feature type="domain" description="TAFH" evidence="7">
    <location>
        <begin position="534"/>
        <end position="631"/>
    </location>
</feature>
<dbReference type="PROSITE" id="PS51119">
    <property type="entry name" value="TAFH"/>
    <property type="match status" value="1"/>
</dbReference>
<dbReference type="InterPro" id="IPR007900">
    <property type="entry name" value="TAF4_C"/>
</dbReference>
<dbReference type="SMART" id="SM00549">
    <property type="entry name" value="TAFH"/>
    <property type="match status" value="1"/>
</dbReference>
<evidence type="ECO:0000313" key="9">
    <source>
        <dbReference type="Proteomes" id="UP000265040"/>
    </source>
</evidence>
<accession>A0A3Q1IQZ4</accession>
<dbReference type="GO" id="GO:0046982">
    <property type="term" value="F:protein heterodimerization activity"/>
    <property type="evidence" value="ECO:0007669"/>
    <property type="project" value="InterPro"/>
</dbReference>
<sequence length="982" mass="101625">MAGASDPLEDMLFNEVDEKAVSDLVGSLESQLGDRKSAAASYSDGKREAAPASAGQFSGKVRDQVGSVEPPQQGHPAAGLTQEPGANDPLSGKTLSASTSAAATGAVIPAGAGLQVVGASQPGPGPVTLPTQSGATSFHRAPVLGPSAAPSSTVVPAAEALRTVSPGLQSLNGGAVKLVNSPAGTSTVRSTVTPGGSAIPPPMASQPGFPVPQSSAASPTVTLQRHPSPGVSVAQNGVDPKIGPMVTQGAPSPAASTSQIMNHSNPLMHTKMLVPSLPVSGSSVILASTPPPPAAQSSISQIQTGTSTAAVPLAAVGVKPAVNGVAQPAVAVVRPPVAPVVATSIQQQRPGLVASPTRAAAPQPPLAVRPQQQTTIQLPPGFTMPPGMVLVRTETGQLVMVPQQVLAQAQAKTQQGQTVVTQRPATPTAGATIRVSSAPTGPGTPATVRLASPAQTRMVQSPSTTTVQAITVAPGGAAVSVKMTTPQNAQTVITAGGAPPAKPVGVPSTPMTSTTPVPPPPPPARVTVVSQEMQENVKKCKNFLSTLIKLASHNSPSPETSKNVKALVQDLLDAKIEPEEFTTRLQAELKSSPQPYLIPFLKKSLPALRQSLLSSQQSLVTPTPSSSAPPPAAPGSVTTAAIRPRLPVSPAGSSIRLNAPLGNTTAVAVSRTVQTVQPRTPVVISQTFRPQGTLVRAPTTIIGKSTLHLVAPANQKKLSDPGGGTFRDDDDINDVASMAGVNLNEENARILATSSEIVGTKIRSCKDESFLPTGLLHCRILNTAKKLGVTEVPLDVVNLISHATQSRLRSLLEKVSAVAQHRTDGGKDEEHYEQSSDVRSQLRFFEQLERMEKQRKDEQEREILLKAAKSRARQEDPEQARLKQKAKEMQQQELAQMRQRDANLTALAAIGPRKKRKLDSPGGAGAGAEVASGSGAGSSTAASSRQQLRQRITRVNLRDFIFCLEQDRGSARSLMLYKALLK</sequence>
<comment type="similarity">
    <text evidence="2">Belongs to the TAF4 family.</text>
</comment>
<dbReference type="InterPro" id="IPR045144">
    <property type="entry name" value="TAF4"/>
</dbReference>
<dbReference type="AlphaFoldDB" id="A0A3Q1IQZ4"/>
<comment type="subcellular location">
    <subcellularLocation>
        <location evidence="1">Nucleus</location>
    </subcellularLocation>
</comment>
<dbReference type="GO" id="GO:0003677">
    <property type="term" value="F:DNA binding"/>
    <property type="evidence" value="ECO:0007669"/>
    <property type="project" value="TreeGrafter"/>
</dbReference>
<evidence type="ECO:0000256" key="3">
    <source>
        <dbReference type="ARBA" id="ARBA00023015"/>
    </source>
</evidence>
<feature type="compositionally biased region" description="Basic and acidic residues" evidence="6">
    <location>
        <begin position="872"/>
        <end position="890"/>
    </location>
</feature>
<feature type="region of interest" description="Disordered" evidence="6">
    <location>
        <begin position="207"/>
        <end position="230"/>
    </location>
</feature>
<organism evidence="8 9">
    <name type="scientific">Anabas testudineus</name>
    <name type="common">Climbing perch</name>
    <name type="synonym">Anthias testudineus</name>
    <dbReference type="NCBI Taxonomy" id="64144"/>
    <lineage>
        <taxon>Eukaryota</taxon>
        <taxon>Metazoa</taxon>
        <taxon>Chordata</taxon>
        <taxon>Craniata</taxon>
        <taxon>Vertebrata</taxon>
        <taxon>Euteleostomi</taxon>
        <taxon>Actinopterygii</taxon>
        <taxon>Neopterygii</taxon>
        <taxon>Teleostei</taxon>
        <taxon>Neoteleostei</taxon>
        <taxon>Acanthomorphata</taxon>
        <taxon>Anabantaria</taxon>
        <taxon>Anabantiformes</taxon>
        <taxon>Anabantoidei</taxon>
        <taxon>Anabantidae</taxon>
        <taxon>Anabas</taxon>
    </lineage>
</organism>
<dbReference type="InterPro" id="IPR009072">
    <property type="entry name" value="Histone-fold"/>
</dbReference>
<dbReference type="RefSeq" id="XP_026221210.1">
    <property type="nucleotide sequence ID" value="XM_026365425.1"/>
</dbReference>
<dbReference type="Gene3D" id="1.20.120.1110">
    <property type="entry name" value="TAFH/NHR1 domain"/>
    <property type="match status" value="1"/>
</dbReference>
<dbReference type="InParanoid" id="A0A3Q1IQZ4"/>
<protein>
    <recommendedName>
        <fullName evidence="7">TAFH domain-containing protein</fullName>
    </recommendedName>
</protein>
<evidence type="ECO:0000256" key="2">
    <source>
        <dbReference type="ARBA" id="ARBA00006178"/>
    </source>
</evidence>
<feature type="region of interest" description="Disordered" evidence="6">
    <location>
        <begin position="25"/>
        <end position="97"/>
    </location>
</feature>
<evidence type="ECO:0000256" key="1">
    <source>
        <dbReference type="ARBA" id="ARBA00004123"/>
    </source>
</evidence>
<dbReference type="SUPFAM" id="SSF158553">
    <property type="entry name" value="TAFH domain-like"/>
    <property type="match status" value="1"/>
</dbReference>
<evidence type="ECO:0000313" key="8">
    <source>
        <dbReference type="Ensembl" id="ENSATEP00000020103.1"/>
    </source>
</evidence>
<dbReference type="STRING" id="64144.ENSATEP00000020103"/>
<feature type="region of interest" description="Disordered" evidence="6">
    <location>
        <begin position="616"/>
        <end position="643"/>
    </location>
</feature>
<feature type="region of interest" description="Disordered" evidence="6">
    <location>
        <begin position="909"/>
        <end position="945"/>
    </location>
</feature>
<dbReference type="OrthoDB" id="21060at2759"/>
<feature type="compositionally biased region" description="Polar residues" evidence="6">
    <location>
        <begin position="212"/>
        <end position="225"/>
    </location>
</feature>
<reference evidence="8" key="2">
    <citation type="submission" date="2025-08" db="UniProtKB">
        <authorList>
            <consortium name="Ensembl"/>
        </authorList>
    </citation>
    <scope>IDENTIFICATION</scope>
</reference>
<evidence type="ECO:0000256" key="6">
    <source>
        <dbReference type="SAM" id="MobiDB-lite"/>
    </source>
</evidence>
<dbReference type="GO" id="GO:0006355">
    <property type="term" value="P:regulation of DNA-templated transcription"/>
    <property type="evidence" value="ECO:0007669"/>
    <property type="project" value="UniProtKB-ARBA"/>
</dbReference>
<reference evidence="8" key="3">
    <citation type="submission" date="2025-09" db="UniProtKB">
        <authorList>
            <consortium name="Ensembl"/>
        </authorList>
    </citation>
    <scope>IDENTIFICATION</scope>
</reference>
<dbReference type="GO" id="GO:0005669">
    <property type="term" value="C:transcription factor TFIID complex"/>
    <property type="evidence" value="ECO:0007669"/>
    <property type="project" value="InterPro"/>
</dbReference>
<dbReference type="GO" id="GO:0016251">
    <property type="term" value="F:RNA polymerase II general transcription initiation factor activity"/>
    <property type="evidence" value="ECO:0007669"/>
    <property type="project" value="TreeGrafter"/>
</dbReference>
<name>A0A3Q1IQZ4_ANATE</name>
<dbReference type="GO" id="GO:0006367">
    <property type="term" value="P:transcription initiation at RNA polymerase II promoter"/>
    <property type="evidence" value="ECO:0007669"/>
    <property type="project" value="TreeGrafter"/>
</dbReference>
<evidence type="ECO:0000256" key="5">
    <source>
        <dbReference type="ARBA" id="ARBA00023242"/>
    </source>
</evidence>
<feature type="compositionally biased region" description="Low complexity" evidence="6">
    <location>
        <begin position="927"/>
        <end position="944"/>
    </location>
</feature>
<dbReference type="PANTHER" id="PTHR15138">
    <property type="entry name" value="TRANSCRIPTION INITIATION FACTOR TFIID SUBUNIT 4"/>
    <property type="match status" value="1"/>
</dbReference>
<dbReference type="InterPro" id="IPR037249">
    <property type="entry name" value="TAFH/NHR1_dom_sf"/>
</dbReference>
<feature type="region of interest" description="Disordered" evidence="6">
    <location>
        <begin position="417"/>
        <end position="446"/>
    </location>
</feature>
<evidence type="ECO:0000259" key="7">
    <source>
        <dbReference type="PROSITE" id="PS51119"/>
    </source>
</evidence>
<dbReference type="CDD" id="cd08045">
    <property type="entry name" value="HFD_TAF4"/>
    <property type="match status" value="1"/>
</dbReference>
<dbReference type="Proteomes" id="UP000265040">
    <property type="component" value="Chromosome 6"/>
</dbReference>
<proteinExistence type="inferred from homology"/>